<proteinExistence type="predicted"/>
<dbReference type="RefSeq" id="WP_144586113.1">
    <property type="nucleotide sequence ID" value="NZ_VJWX01000029.1"/>
</dbReference>
<dbReference type="EMBL" id="VJWX01000029">
    <property type="protein sequence ID" value="TVT59468.1"/>
    <property type="molecule type" value="Genomic_DNA"/>
</dbReference>
<evidence type="ECO:0000313" key="2">
    <source>
        <dbReference type="EMBL" id="TVT59468.1"/>
    </source>
</evidence>
<organism evidence="2 3">
    <name type="scientific">Amycolatopsis rhizosphaerae</name>
    <dbReference type="NCBI Taxonomy" id="2053003"/>
    <lineage>
        <taxon>Bacteria</taxon>
        <taxon>Bacillati</taxon>
        <taxon>Actinomycetota</taxon>
        <taxon>Actinomycetes</taxon>
        <taxon>Pseudonocardiales</taxon>
        <taxon>Pseudonocardiaceae</taxon>
        <taxon>Amycolatopsis</taxon>
    </lineage>
</organism>
<sequence length="62" mass="7044">MSATSLPPAHRVCRGLLLLVLAVLFVLFALGVLRLVPDAWPWLLARAQHVRDTWTAMGWHLW</sequence>
<keyword evidence="1" id="KW-0472">Membrane</keyword>
<gene>
    <name evidence="2" type="ORF">FNH05_05185</name>
</gene>
<keyword evidence="1" id="KW-0812">Transmembrane</keyword>
<protein>
    <submittedName>
        <fullName evidence="2">Uncharacterized protein</fullName>
    </submittedName>
</protein>
<evidence type="ECO:0000313" key="3">
    <source>
        <dbReference type="Proteomes" id="UP000320011"/>
    </source>
</evidence>
<dbReference type="Proteomes" id="UP000320011">
    <property type="component" value="Unassembled WGS sequence"/>
</dbReference>
<keyword evidence="1" id="KW-1133">Transmembrane helix</keyword>
<comment type="caution">
    <text evidence="2">The sequence shown here is derived from an EMBL/GenBank/DDBJ whole genome shotgun (WGS) entry which is preliminary data.</text>
</comment>
<evidence type="ECO:0000256" key="1">
    <source>
        <dbReference type="SAM" id="Phobius"/>
    </source>
</evidence>
<reference evidence="2 3" key="2">
    <citation type="submission" date="2019-08" db="EMBL/GenBank/DDBJ databases">
        <title>Amycolatopsis acidicola sp. nov., isolated from peat swamp forest soil.</title>
        <authorList>
            <person name="Srisuk N."/>
        </authorList>
    </citation>
    <scope>NUCLEOTIDE SEQUENCE [LARGE SCALE GENOMIC DNA]</scope>
    <source>
        <strain evidence="2 3">TBRC 6029</strain>
    </source>
</reference>
<feature type="transmembrane region" description="Helical" evidence="1">
    <location>
        <begin position="12"/>
        <end position="36"/>
    </location>
</feature>
<accession>A0A558DEJ9</accession>
<name>A0A558DEJ9_9PSEU</name>
<keyword evidence="3" id="KW-1185">Reference proteome</keyword>
<dbReference type="AlphaFoldDB" id="A0A558DEJ9"/>
<reference evidence="2 3" key="1">
    <citation type="submission" date="2019-07" db="EMBL/GenBank/DDBJ databases">
        <authorList>
            <person name="Duangmal K."/>
            <person name="Teo W.F.A."/>
        </authorList>
    </citation>
    <scope>NUCLEOTIDE SEQUENCE [LARGE SCALE GENOMIC DNA]</scope>
    <source>
        <strain evidence="2 3">TBRC 6029</strain>
    </source>
</reference>